<comment type="caution">
    <text evidence="1">The sequence shown here is derived from an EMBL/GenBank/DDBJ whole genome shotgun (WGS) entry which is preliminary data.</text>
</comment>
<proteinExistence type="predicted"/>
<accession>A0A2P4XBL4</accession>
<dbReference type="EMBL" id="NCKW01015479">
    <property type="protein sequence ID" value="POM62944.1"/>
    <property type="molecule type" value="Genomic_DNA"/>
</dbReference>
<evidence type="ECO:0000313" key="2">
    <source>
        <dbReference type="Proteomes" id="UP000237271"/>
    </source>
</evidence>
<evidence type="ECO:0000313" key="1">
    <source>
        <dbReference type="EMBL" id="POM62944.1"/>
    </source>
</evidence>
<protein>
    <submittedName>
        <fullName evidence="1">Uncharacterized protein</fullName>
    </submittedName>
</protein>
<name>A0A2P4XBL4_9STRA</name>
<keyword evidence="2" id="KW-1185">Reference proteome</keyword>
<sequence>MKTFAETILSEEASKDSFFHEPPPTQEQLRTFVKQWRKNNRDDSVRRVIEFCSQAMSNRSDRNVTERLVFCEVNDDNGLIVPDIRIGSDSDLMRVGLTWYGLLEAHLNVQTDPRCATTRPADIFPSQRKTDDIKWILAFLKRVFQERYAVRFSPQYVATDAGYGQCNTSNTELPTTAILMCWLHSEHKNKNQSLLRVTREMAFRDFDRLYFCESYIVENDRILVG</sequence>
<reference evidence="1 2" key="1">
    <citation type="journal article" date="2017" name="Genome Biol. Evol.">
        <title>Phytophthora megakarya and P. palmivora, closely related causal agents of cacao black pod rot, underwent increases in genome sizes and gene numbers by different mechanisms.</title>
        <authorList>
            <person name="Ali S.S."/>
            <person name="Shao J."/>
            <person name="Lary D.J."/>
            <person name="Kronmiller B."/>
            <person name="Shen D."/>
            <person name="Strem M.D."/>
            <person name="Amoako-Attah I."/>
            <person name="Akrofi A.Y."/>
            <person name="Begoude B.A."/>
            <person name="Ten Hoopen G.M."/>
            <person name="Coulibaly K."/>
            <person name="Kebe B.I."/>
            <person name="Melnick R.L."/>
            <person name="Guiltinan M.J."/>
            <person name="Tyler B.M."/>
            <person name="Meinhardt L.W."/>
            <person name="Bailey B.A."/>
        </authorList>
    </citation>
    <scope>NUCLEOTIDE SEQUENCE [LARGE SCALE GENOMIC DNA]</scope>
    <source>
        <strain evidence="2">sbr112.9</strain>
    </source>
</reference>
<dbReference type="Proteomes" id="UP000237271">
    <property type="component" value="Unassembled WGS sequence"/>
</dbReference>
<gene>
    <name evidence="1" type="ORF">PHPALM_27834</name>
</gene>
<organism evidence="1 2">
    <name type="scientific">Phytophthora palmivora</name>
    <dbReference type="NCBI Taxonomy" id="4796"/>
    <lineage>
        <taxon>Eukaryota</taxon>
        <taxon>Sar</taxon>
        <taxon>Stramenopiles</taxon>
        <taxon>Oomycota</taxon>
        <taxon>Peronosporomycetes</taxon>
        <taxon>Peronosporales</taxon>
        <taxon>Peronosporaceae</taxon>
        <taxon>Phytophthora</taxon>
    </lineage>
</organism>
<dbReference type="AlphaFoldDB" id="A0A2P4XBL4"/>